<dbReference type="Proteomes" id="UP000631312">
    <property type="component" value="Unassembled WGS sequence"/>
</dbReference>
<feature type="transmembrane region" description="Helical" evidence="1">
    <location>
        <begin position="63"/>
        <end position="83"/>
    </location>
</feature>
<reference evidence="3 4" key="1">
    <citation type="submission" date="2020-08" db="EMBL/GenBank/DDBJ databases">
        <title>Sequencing the genomes of 1000 actinobacteria strains.</title>
        <authorList>
            <person name="Klenk H.-P."/>
        </authorList>
    </citation>
    <scope>NUCLEOTIDE SEQUENCE [LARGE SCALE GENOMIC DNA]</scope>
    <source>
        <strain evidence="3 4">DSM 43150</strain>
    </source>
</reference>
<evidence type="ECO:0000313" key="4">
    <source>
        <dbReference type="Proteomes" id="UP000590511"/>
    </source>
</evidence>
<keyword evidence="5" id="KW-1185">Reference proteome</keyword>
<feature type="transmembrane region" description="Helical" evidence="1">
    <location>
        <begin position="175"/>
        <end position="196"/>
    </location>
</feature>
<gene>
    <name evidence="2" type="ORF">Alo02nite_25450</name>
    <name evidence="3" type="ORF">BJ964_007201</name>
</gene>
<dbReference type="RefSeq" id="WP_188124783.1">
    <property type="nucleotide sequence ID" value="NZ_BOMP01000034.1"/>
</dbReference>
<keyword evidence="1" id="KW-0472">Membrane</keyword>
<accession>A0A7W7HM74</accession>
<keyword evidence="1" id="KW-0812">Transmembrane</keyword>
<reference evidence="2 5" key="2">
    <citation type="submission" date="2021-01" db="EMBL/GenBank/DDBJ databases">
        <title>Whole genome shotgun sequence of Actinoplanes lobatus NBRC 12513.</title>
        <authorList>
            <person name="Komaki H."/>
            <person name="Tamura T."/>
        </authorList>
    </citation>
    <scope>NUCLEOTIDE SEQUENCE [LARGE SCALE GENOMIC DNA]</scope>
    <source>
        <strain evidence="2 5">NBRC 12513</strain>
    </source>
</reference>
<feature type="transmembrane region" description="Helical" evidence="1">
    <location>
        <begin position="123"/>
        <end position="139"/>
    </location>
</feature>
<evidence type="ECO:0000313" key="2">
    <source>
        <dbReference type="EMBL" id="GIE39647.1"/>
    </source>
</evidence>
<proteinExistence type="predicted"/>
<protein>
    <submittedName>
        <fullName evidence="3">Uncharacterized protein</fullName>
    </submittedName>
</protein>
<dbReference type="EMBL" id="BOMP01000034">
    <property type="protein sequence ID" value="GIE39647.1"/>
    <property type="molecule type" value="Genomic_DNA"/>
</dbReference>
<dbReference type="AlphaFoldDB" id="A0A7W7HM74"/>
<feature type="transmembrane region" description="Helical" evidence="1">
    <location>
        <begin position="202"/>
        <end position="220"/>
    </location>
</feature>
<organism evidence="3 4">
    <name type="scientific">Actinoplanes lobatus</name>
    <dbReference type="NCBI Taxonomy" id="113568"/>
    <lineage>
        <taxon>Bacteria</taxon>
        <taxon>Bacillati</taxon>
        <taxon>Actinomycetota</taxon>
        <taxon>Actinomycetes</taxon>
        <taxon>Micromonosporales</taxon>
        <taxon>Micromonosporaceae</taxon>
        <taxon>Actinoplanes</taxon>
    </lineage>
</organism>
<evidence type="ECO:0000313" key="5">
    <source>
        <dbReference type="Proteomes" id="UP000631312"/>
    </source>
</evidence>
<comment type="caution">
    <text evidence="3">The sequence shown here is derived from an EMBL/GenBank/DDBJ whole genome shotgun (WGS) entry which is preliminary data.</text>
</comment>
<feature type="transmembrane region" description="Helical" evidence="1">
    <location>
        <begin position="227"/>
        <end position="248"/>
    </location>
</feature>
<sequence length="281" mass="29512">MNRVERRYARLVRLYPARSPRDEILDTLLQSGQAPTLRETSALVIGALRARAGYGLDRSPIRLAALAVLLYATAVDVLTALPLDVPAIVGTPLGIAQYAVAGLAALVLHVTALFALARGAYRLSAVATVLAVAPALVALERSGSYLNDGFWAAPVAALLVLAVNLSPRRERSSPYLWMALLPFAIVILPTGAGTVLWTSFFIQQQAMLVLVVAGLAWSFIDPRVPLAVAALALCNFLTHVTAVAVGAVVGDGTIAYGLAVTAAPWLLLLAAAAVGHRRALI</sequence>
<name>A0A7W7HM74_9ACTN</name>
<dbReference type="EMBL" id="JACHNC010000001">
    <property type="protein sequence ID" value="MBB4753040.1"/>
    <property type="molecule type" value="Genomic_DNA"/>
</dbReference>
<dbReference type="Proteomes" id="UP000590511">
    <property type="component" value="Unassembled WGS sequence"/>
</dbReference>
<evidence type="ECO:0000256" key="1">
    <source>
        <dbReference type="SAM" id="Phobius"/>
    </source>
</evidence>
<evidence type="ECO:0000313" key="3">
    <source>
        <dbReference type="EMBL" id="MBB4753040.1"/>
    </source>
</evidence>
<feature type="transmembrane region" description="Helical" evidence="1">
    <location>
        <begin position="95"/>
        <end position="116"/>
    </location>
</feature>
<feature type="transmembrane region" description="Helical" evidence="1">
    <location>
        <begin position="145"/>
        <end position="163"/>
    </location>
</feature>
<feature type="transmembrane region" description="Helical" evidence="1">
    <location>
        <begin position="254"/>
        <end position="275"/>
    </location>
</feature>
<keyword evidence="1" id="KW-1133">Transmembrane helix</keyword>